<gene>
    <name evidence="8" type="ORF">IU449_28210</name>
</gene>
<protein>
    <submittedName>
        <fullName evidence="8">Very short patch repair endonuclease</fullName>
    </submittedName>
</protein>
<keyword evidence="1" id="KW-0540">Nuclease</keyword>
<dbReference type="CDD" id="cd00221">
    <property type="entry name" value="Vsr"/>
    <property type="match status" value="1"/>
</dbReference>
<evidence type="ECO:0000256" key="5">
    <source>
        <dbReference type="ARBA" id="ARBA00023204"/>
    </source>
</evidence>
<evidence type="ECO:0000256" key="4">
    <source>
        <dbReference type="ARBA" id="ARBA00022801"/>
    </source>
</evidence>
<dbReference type="RefSeq" id="WP_195005217.1">
    <property type="nucleotide sequence ID" value="NZ_JADLQN010000014.1"/>
</dbReference>
<dbReference type="GO" id="GO:0004519">
    <property type="term" value="F:endonuclease activity"/>
    <property type="evidence" value="ECO:0007669"/>
    <property type="project" value="UniProtKB-KW"/>
</dbReference>
<evidence type="ECO:0000256" key="1">
    <source>
        <dbReference type="ARBA" id="ARBA00022722"/>
    </source>
</evidence>
<keyword evidence="3" id="KW-0227">DNA damage</keyword>
<evidence type="ECO:0000256" key="7">
    <source>
        <dbReference type="SAM" id="MobiDB-lite"/>
    </source>
</evidence>
<dbReference type="InterPro" id="IPR011335">
    <property type="entry name" value="Restrct_endonuc-II-like"/>
</dbReference>
<evidence type="ECO:0000313" key="9">
    <source>
        <dbReference type="Proteomes" id="UP000707731"/>
    </source>
</evidence>
<evidence type="ECO:0000256" key="2">
    <source>
        <dbReference type="ARBA" id="ARBA00022759"/>
    </source>
</evidence>
<evidence type="ECO:0000256" key="3">
    <source>
        <dbReference type="ARBA" id="ARBA00022763"/>
    </source>
</evidence>
<name>A0ABS0DIU7_9NOCA</name>
<evidence type="ECO:0000313" key="8">
    <source>
        <dbReference type="EMBL" id="MBF6358387.1"/>
    </source>
</evidence>
<proteinExistence type="inferred from homology"/>
<feature type="region of interest" description="Disordered" evidence="7">
    <location>
        <begin position="138"/>
        <end position="163"/>
    </location>
</feature>
<keyword evidence="5" id="KW-0234">DNA repair</keyword>
<dbReference type="SUPFAM" id="SSF52980">
    <property type="entry name" value="Restriction endonuclease-like"/>
    <property type="match status" value="1"/>
</dbReference>
<dbReference type="Pfam" id="PF03852">
    <property type="entry name" value="Vsr"/>
    <property type="match status" value="1"/>
</dbReference>
<keyword evidence="4" id="KW-0378">Hydrolase</keyword>
<keyword evidence="9" id="KW-1185">Reference proteome</keyword>
<dbReference type="EMBL" id="JADLQN010000014">
    <property type="protein sequence ID" value="MBF6358387.1"/>
    <property type="molecule type" value="Genomic_DNA"/>
</dbReference>
<feature type="region of interest" description="Disordered" evidence="7">
    <location>
        <begin position="1"/>
        <end position="26"/>
    </location>
</feature>
<organism evidence="8 9">
    <name type="scientific">Nocardia higoensis</name>
    <dbReference type="NCBI Taxonomy" id="228599"/>
    <lineage>
        <taxon>Bacteria</taxon>
        <taxon>Bacillati</taxon>
        <taxon>Actinomycetota</taxon>
        <taxon>Actinomycetes</taxon>
        <taxon>Mycobacteriales</taxon>
        <taxon>Nocardiaceae</taxon>
        <taxon>Nocardia</taxon>
    </lineage>
</organism>
<dbReference type="Gene3D" id="3.40.960.10">
    <property type="entry name" value="VSR Endonuclease"/>
    <property type="match status" value="1"/>
</dbReference>
<comment type="caution">
    <text evidence="8">The sequence shown here is derived from an EMBL/GenBank/DDBJ whole genome shotgun (WGS) entry which is preliminary data.</text>
</comment>
<evidence type="ECO:0000256" key="6">
    <source>
        <dbReference type="ARBA" id="ARBA00029466"/>
    </source>
</evidence>
<dbReference type="NCBIfam" id="TIGR00632">
    <property type="entry name" value="vsr"/>
    <property type="match status" value="1"/>
</dbReference>
<keyword evidence="2 8" id="KW-0255">Endonuclease</keyword>
<dbReference type="InterPro" id="IPR004603">
    <property type="entry name" value="DNA_mismatch_endonuc_vsr"/>
</dbReference>
<dbReference type="Proteomes" id="UP000707731">
    <property type="component" value="Unassembled WGS sequence"/>
</dbReference>
<comment type="similarity">
    <text evidence="6">Belongs to the Vsr family.</text>
</comment>
<accession>A0ABS0DIU7</accession>
<reference evidence="8 9" key="1">
    <citation type="submission" date="2020-10" db="EMBL/GenBank/DDBJ databases">
        <title>Identification of Nocardia species via Next-generation sequencing and recognition of intraspecies genetic diversity.</title>
        <authorList>
            <person name="Li P."/>
            <person name="Li P."/>
            <person name="Lu B."/>
        </authorList>
    </citation>
    <scope>NUCLEOTIDE SEQUENCE [LARGE SCALE GENOMIC DNA]</scope>
    <source>
        <strain evidence="8 9">BJ06-0143</strain>
    </source>
</reference>
<sequence>MTGPRPLTDAATSARMSRQRRTGTGPELALRRELHRRGLRYFVDRAPIRGQRRRADVIFPRRKVAVYVDGCFWHRCPQHATDPKNNAQWWAEKLAGNVARDRATDETLRAAGWQVVRIWEHEDAATAADRVESALADLSAASALEPPPAARSDRGSGTRPQPR</sequence>